<evidence type="ECO:0000313" key="3">
    <source>
        <dbReference type="RefSeq" id="XP_017017818.1"/>
    </source>
</evidence>
<reference evidence="3" key="1">
    <citation type="submission" date="2025-08" db="UniProtKB">
        <authorList>
            <consortium name="RefSeq"/>
        </authorList>
    </citation>
    <scope>IDENTIFICATION</scope>
    <source>
        <strain evidence="3">14028-0561.14</strain>
        <tissue evidence="3">Whole fly</tissue>
    </source>
</reference>
<dbReference type="AlphaFoldDB" id="A0A6P4I536"/>
<dbReference type="NCBIfam" id="TIGR00259">
    <property type="entry name" value="thylakoid_BtpA"/>
    <property type="match status" value="1"/>
</dbReference>
<dbReference type="OrthoDB" id="10045006at2759"/>
<dbReference type="InterPro" id="IPR013785">
    <property type="entry name" value="Aldolase_TIM"/>
</dbReference>
<dbReference type="PANTHER" id="PTHR21381">
    <property type="entry name" value="ZGC:162297"/>
    <property type="match status" value="1"/>
</dbReference>
<organism evidence="2 3">
    <name type="scientific">Drosophila kikkawai</name>
    <name type="common">Fruit fly</name>
    <dbReference type="NCBI Taxonomy" id="30033"/>
    <lineage>
        <taxon>Eukaryota</taxon>
        <taxon>Metazoa</taxon>
        <taxon>Ecdysozoa</taxon>
        <taxon>Arthropoda</taxon>
        <taxon>Hexapoda</taxon>
        <taxon>Insecta</taxon>
        <taxon>Pterygota</taxon>
        <taxon>Neoptera</taxon>
        <taxon>Endopterygota</taxon>
        <taxon>Diptera</taxon>
        <taxon>Brachycera</taxon>
        <taxon>Muscomorpha</taxon>
        <taxon>Ephydroidea</taxon>
        <taxon>Drosophilidae</taxon>
        <taxon>Drosophila</taxon>
        <taxon>Sophophora</taxon>
    </lineage>
</organism>
<protein>
    <submittedName>
        <fullName evidence="3">Uncharacterized protein F13E9.13, mitochondrial</fullName>
    </submittedName>
</protein>
<gene>
    <name evidence="3" type="primary">LOC108071551</name>
</gene>
<dbReference type="GeneID" id="108071551"/>
<dbReference type="InterPro" id="IPR005137">
    <property type="entry name" value="BtpA"/>
</dbReference>
<keyword evidence="2" id="KW-1185">Reference proteome</keyword>
<name>A0A6P4I536_DROKI</name>
<sequence length="276" mass="30640">MQRFVKIFGQQTCKVIGMIHVDALPGTPRYTGNWKQTIEKAIYEANLYKKHQLDAVLIENMHDIPYIPERLLGPEIVACMTRLGQAVREVIPKETPCGVQVLACGNKQALAIAKASQLQFIRSEGFVFGHVADEGYTDACAGDLLRYRKLIDAEDVLIFTDLKKKHSSHAITADVSLLETAHAAEFFLTDGIIITGTATGHAASPEDLQQLSGRVKVPLLIGSGVTKENIASYYKQAQAVIIGSHFKRNGSWLEEISEQAVEDFMRQIRELRQGFE</sequence>
<evidence type="ECO:0000313" key="2">
    <source>
        <dbReference type="Proteomes" id="UP001652661"/>
    </source>
</evidence>
<comment type="similarity">
    <text evidence="1">Belongs to the BtpA family.</text>
</comment>
<dbReference type="Pfam" id="PF03437">
    <property type="entry name" value="BtpA"/>
    <property type="match status" value="1"/>
</dbReference>
<dbReference type="SUPFAM" id="SSF51366">
    <property type="entry name" value="Ribulose-phoshate binding barrel"/>
    <property type="match status" value="1"/>
</dbReference>
<proteinExistence type="inferred from homology"/>
<dbReference type="Proteomes" id="UP001652661">
    <property type="component" value="Chromosome 3L"/>
</dbReference>
<dbReference type="Gene3D" id="3.20.20.70">
    <property type="entry name" value="Aldolase class I"/>
    <property type="match status" value="1"/>
</dbReference>
<dbReference type="PIRSF" id="PIRSF005956">
    <property type="entry name" value="BtpA"/>
    <property type="match status" value="1"/>
</dbReference>
<dbReference type="PANTHER" id="PTHR21381:SF3">
    <property type="entry name" value="SGC REGION PROTEIN SGCQ-RELATED"/>
    <property type="match status" value="1"/>
</dbReference>
<evidence type="ECO:0000256" key="1">
    <source>
        <dbReference type="ARBA" id="ARBA00006007"/>
    </source>
</evidence>
<dbReference type="RefSeq" id="XP_017017818.1">
    <property type="nucleotide sequence ID" value="XM_017162329.3"/>
</dbReference>
<dbReference type="InterPro" id="IPR011060">
    <property type="entry name" value="RibuloseP-bd_barrel"/>
</dbReference>
<accession>A0A6P4I536</accession>